<dbReference type="AlphaFoldDB" id="A0A2P8DR96"/>
<dbReference type="RefSeq" id="WP_165358778.1">
    <property type="nucleotide sequence ID" value="NZ_PYGE01000017.1"/>
</dbReference>
<gene>
    <name evidence="2" type="ORF">CLV30_1177</name>
</gene>
<comment type="caution">
    <text evidence="2">The sequence shown here is derived from an EMBL/GenBank/DDBJ whole genome shotgun (WGS) entry which is preliminary data.</text>
</comment>
<dbReference type="Proteomes" id="UP000243528">
    <property type="component" value="Unassembled WGS sequence"/>
</dbReference>
<protein>
    <submittedName>
        <fullName evidence="2">Uncharacterized protein</fullName>
    </submittedName>
</protein>
<accession>A0A2P8DR96</accession>
<dbReference type="EMBL" id="PYGE01000017">
    <property type="protein sequence ID" value="PSK99704.1"/>
    <property type="molecule type" value="Genomic_DNA"/>
</dbReference>
<evidence type="ECO:0000313" key="2">
    <source>
        <dbReference type="EMBL" id="PSK99704.1"/>
    </source>
</evidence>
<keyword evidence="1" id="KW-0472">Membrane</keyword>
<keyword evidence="1" id="KW-1133">Transmembrane helix</keyword>
<feature type="transmembrane region" description="Helical" evidence="1">
    <location>
        <begin position="20"/>
        <end position="38"/>
    </location>
</feature>
<evidence type="ECO:0000256" key="1">
    <source>
        <dbReference type="SAM" id="Phobius"/>
    </source>
</evidence>
<organism evidence="2 3">
    <name type="scientific">Haloactinopolyspora alba</name>
    <dbReference type="NCBI Taxonomy" id="648780"/>
    <lineage>
        <taxon>Bacteria</taxon>
        <taxon>Bacillati</taxon>
        <taxon>Actinomycetota</taxon>
        <taxon>Actinomycetes</taxon>
        <taxon>Jiangellales</taxon>
        <taxon>Jiangellaceae</taxon>
        <taxon>Haloactinopolyspora</taxon>
    </lineage>
</organism>
<evidence type="ECO:0000313" key="3">
    <source>
        <dbReference type="Proteomes" id="UP000243528"/>
    </source>
</evidence>
<keyword evidence="3" id="KW-1185">Reference proteome</keyword>
<name>A0A2P8DR96_9ACTN</name>
<keyword evidence="1" id="KW-0812">Transmembrane</keyword>
<reference evidence="2 3" key="1">
    <citation type="submission" date="2018-03" db="EMBL/GenBank/DDBJ databases">
        <title>Genomic Encyclopedia of Archaeal and Bacterial Type Strains, Phase II (KMG-II): from individual species to whole genera.</title>
        <authorList>
            <person name="Goeker M."/>
        </authorList>
    </citation>
    <scope>NUCLEOTIDE SEQUENCE [LARGE SCALE GENOMIC DNA]</scope>
    <source>
        <strain evidence="2 3">DSM 45211</strain>
    </source>
</reference>
<proteinExistence type="predicted"/>
<sequence>MRDALRQRGSVRLEYTLVRLAAVAVLLAGMWFISWQLGHIVGAPSG</sequence>